<evidence type="ECO:0000313" key="5">
    <source>
        <dbReference type="EMBL" id="QDL39818.1"/>
    </source>
</evidence>
<feature type="domain" description="Cytochrome c" evidence="4">
    <location>
        <begin position="4"/>
        <end position="92"/>
    </location>
</feature>
<reference evidence="5 6" key="1">
    <citation type="submission" date="2019-01" db="EMBL/GenBank/DDBJ databases">
        <title>Genomic insights into a novel species Rhodoferax sp.</title>
        <authorList>
            <person name="Jin L."/>
        </authorList>
    </citation>
    <scope>NUCLEOTIDE SEQUENCE [LARGE SCALE GENOMIC DNA]</scope>
    <source>
        <strain evidence="5 6">CHu59-6-5</strain>
    </source>
</reference>
<dbReference type="GO" id="GO:0020037">
    <property type="term" value="F:heme binding"/>
    <property type="evidence" value="ECO:0007669"/>
    <property type="project" value="InterPro"/>
</dbReference>
<dbReference type="AlphaFoldDB" id="A0A515DHG5"/>
<evidence type="ECO:0000256" key="3">
    <source>
        <dbReference type="PROSITE-ProRule" id="PRU00433"/>
    </source>
</evidence>
<dbReference type="KEGG" id="rhf:EUB48_14755"/>
<dbReference type="Proteomes" id="UP000316798">
    <property type="component" value="Chromosome"/>
</dbReference>
<sequence>MVFSQSAQAVPSFARQTGQSCVACHAGGQFPELTPYGRLFKLTGYTNGVRGNPLAAMIVGDMTKTANNDDGAGGTLSPKDEKFIADFASVFVAGKVTENVGGFAQFTYNVHDRQDAQGNWLGFAHSDNFDLRYADRRVDANTDFIWGVTLHNNPTVQDVWNSSPAWGYPYLATTLGAFSGAPVSTFLESQQQLAGVGAYVYLNNSFYAELTSYQTAKNFWQFLSLGSRTGDPDHPLTYLSGSNPYMRLAYTHEWDAHNVMLGAFAMNAKVLPLDSNNFPIFGPSTQYRDVGVDAQYQYLLYPHTFTAQMRYIHERINDDTQNLYAGPATLNSFKLKGSYVYRAQYGASLAYTNVNGSADALAYPSGTPNFGSESNVPNTQMWTPEIFWMPIQNVRIGLQYNYFTRFNGASTNYDGNGRNAKDNNTTFLYLWAAF</sequence>
<keyword evidence="2 3" id="KW-0408">Iron</keyword>
<proteinExistence type="predicted"/>
<evidence type="ECO:0000256" key="1">
    <source>
        <dbReference type="ARBA" id="ARBA00022723"/>
    </source>
</evidence>
<keyword evidence="6" id="KW-1185">Reference proteome</keyword>
<keyword evidence="3" id="KW-0349">Heme</keyword>
<dbReference type="GO" id="GO:0046872">
    <property type="term" value="F:metal ion binding"/>
    <property type="evidence" value="ECO:0007669"/>
    <property type="project" value="UniProtKB-KW"/>
</dbReference>
<gene>
    <name evidence="5" type="ORF">EUB48_14755</name>
</gene>
<dbReference type="GO" id="GO:0009055">
    <property type="term" value="F:electron transfer activity"/>
    <property type="evidence" value="ECO:0007669"/>
    <property type="project" value="InterPro"/>
</dbReference>
<evidence type="ECO:0000256" key="2">
    <source>
        <dbReference type="ARBA" id="ARBA00023004"/>
    </source>
</evidence>
<dbReference type="InterPro" id="IPR009056">
    <property type="entry name" value="Cyt_c-like_dom"/>
</dbReference>
<dbReference type="PROSITE" id="PS51007">
    <property type="entry name" value="CYTC"/>
    <property type="match status" value="1"/>
</dbReference>
<dbReference type="EMBL" id="CP035503">
    <property type="protein sequence ID" value="QDL39818.1"/>
    <property type="molecule type" value="Genomic_DNA"/>
</dbReference>
<evidence type="ECO:0000259" key="4">
    <source>
        <dbReference type="PROSITE" id="PS51007"/>
    </source>
</evidence>
<organism evidence="5 6">
    <name type="scientific">Rhodoferax sediminis</name>
    <dbReference type="NCBI Taxonomy" id="2509614"/>
    <lineage>
        <taxon>Bacteria</taxon>
        <taxon>Pseudomonadati</taxon>
        <taxon>Pseudomonadota</taxon>
        <taxon>Betaproteobacteria</taxon>
        <taxon>Burkholderiales</taxon>
        <taxon>Comamonadaceae</taxon>
        <taxon>Rhodoferax</taxon>
    </lineage>
</organism>
<protein>
    <submittedName>
        <fullName evidence="5">Cytochrome C</fullName>
    </submittedName>
</protein>
<evidence type="ECO:0000313" key="6">
    <source>
        <dbReference type="Proteomes" id="UP000316798"/>
    </source>
</evidence>
<accession>A0A515DHG5</accession>
<dbReference type="OrthoDB" id="5391020at2"/>
<keyword evidence="1 3" id="KW-0479">Metal-binding</keyword>
<name>A0A515DHG5_9BURK</name>